<dbReference type="HOGENOM" id="CLU_129126_1_0_2"/>
<sequence length="152" mass="17293">MTSKGQKTCSDTNSAGVSDPMRIRAHHLLCMQGFQGYGYTKDFALHMLKVVDHIINNPLCELDIITGCDEICMHCPHKVGEICYKKPHADENIKKMDLTVLEKLGMLEGSKVKAGKIFEEVNQSFKTREDAREVCGNCLWLDKCLWFMRKPI</sequence>
<proteinExistence type="predicted"/>
<gene>
    <name evidence="1" type="ordered locus">MSWAN_0335</name>
</gene>
<evidence type="ECO:0008006" key="3">
    <source>
        <dbReference type="Google" id="ProtNLM"/>
    </source>
</evidence>
<reference evidence="1 2" key="1">
    <citation type="journal article" date="2014" name="Int. J. Syst. Evol. Microbiol.">
        <title>Methanobacterium paludis sp. nov. and a novel strain of Methanobacterium lacus isolated from northern peatlands.</title>
        <authorList>
            <person name="Cadillo-Quiroz H."/>
            <person name="Brauer S.L."/>
            <person name="Goodson N."/>
            <person name="Yavitt J.B."/>
            <person name="Zinder S.H."/>
        </authorList>
    </citation>
    <scope>NUCLEOTIDE SEQUENCE [LARGE SCALE GENOMIC DNA]</scope>
    <source>
        <strain evidence="2">DSM 25820 / JCM 18151 / SWAN1</strain>
    </source>
</reference>
<name>F6D316_METPW</name>
<dbReference type="RefSeq" id="WP_013824881.1">
    <property type="nucleotide sequence ID" value="NC_015574.1"/>
</dbReference>
<evidence type="ECO:0000313" key="1">
    <source>
        <dbReference type="EMBL" id="AEG17379.1"/>
    </source>
</evidence>
<dbReference type="InterPro" id="IPR009702">
    <property type="entry name" value="DUF1284"/>
</dbReference>
<accession>F6D316</accession>
<dbReference type="AlphaFoldDB" id="F6D316"/>
<dbReference type="Proteomes" id="UP000009231">
    <property type="component" value="Chromosome"/>
</dbReference>
<dbReference type="STRING" id="868131.MSWAN_0335"/>
<dbReference type="KEGG" id="mew:MSWAN_0335"/>
<protein>
    <recommendedName>
        <fullName evidence="3">Iron-sulfur binding protein</fullName>
    </recommendedName>
</protein>
<dbReference type="GeneID" id="10667819"/>
<keyword evidence="2" id="KW-1185">Reference proteome</keyword>
<dbReference type="eggNOG" id="arCOG04456">
    <property type="taxonomic scope" value="Archaea"/>
</dbReference>
<evidence type="ECO:0000313" key="2">
    <source>
        <dbReference type="Proteomes" id="UP000009231"/>
    </source>
</evidence>
<organism evidence="1 2">
    <name type="scientific">Methanobacterium paludis (strain DSM 25820 / JCM 18151 / SWAN1)</name>
    <dbReference type="NCBI Taxonomy" id="868131"/>
    <lineage>
        <taxon>Archaea</taxon>
        <taxon>Methanobacteriati</taxon>
        <taxon>Methanobacteriota</taxon>
        <taxon>Methanomada group</taxon>
        <taxon>Methanobacteria</taxon>
        <taxon>Methanobacteriales</taxon>
        <taxon>Methanobacteriaceae</taxon>
        <taxon>Methanobacterium</taxon>
    </lineage>
</organism>
<dbReference type="EMBL" id="CP002772">
    <property type="protein sequence ID" value="AEG17379.1"/>
    <property type="molecule type" value="Genomic_DNA"/>
</dbReference>
<dbReference type="OrthoDB" id="50358at2157"/>
<dbReference type="Pfam" id="PF06935">
    <property type="entry name" value="DUF1284"/>
    <property type="match status" value="1"/>
</dbReference>